<dbReference type="eggNOG" id="COG1315">
    <property type="taxonomic scope" value="Bacteria"/>
</dbReference>
<feature type="domain" description="Flagellar Assembly Protein A N-terminal region" evidence="2">
    <location>
        <begin position="97"/>
        <end position="249"/>
    </location>
</feature>
<accession>C0QHT6</accession>
<evidence type="ECO:0000259" key="2">
    <source>
        <dbReference type="Pfam" id="PF20250"/>
    </source>
</evidence>
<dbReference type="AlphaFoldDB" id="C0QHT6"/>
<dbReference type="PANTHER" id="PTHR38032:SF1">
    <property type="entry name" value="RNA-BINDING PROTEIN KHPB N-TERMINAL DOMAIN-CONTAINING PROTEIN"/>
    <property type="match status" value="1"/>
</dbReference>
<keyword evidence="1" id="KW-0175">Coiled coil</keyword>
<evidence type="ECO:0000313" key="4">
    <source>
        <dbReference type="Proteomes" id="UP000000442"/>
    </source>
</evidence>
<proteinExistence type="predicted"/>
<dbReference type="HOGENOM" id="CLU_456148_0_0_7"/>
<dbReference type="Pfam" id="PF03961">
    <property type="entry name" value="FapA"/>
    <property type="match status" value="1"/>
</dbReference>
<dbReference type="InterPro" id="IPR046865">
    <property type="entry name" value="FapA_b_solenoid"/>
</dbReference>
<reference evidence="3 4" key="1">
    <citation type="journal article" date="2009" name="Environ. Microbiol.">
        <title>Genome sequence of Desulfobacterium autotrophicum HRM2, a marine sulfate reducer oxidizing organic carbon completely to carbon dioxide.</title>
        <authorList>
            <person name="Strittmatter A.W."/>
            <person name="Liesegang H."/>
            <person name="Rabus R."/>
            <person name="Decker I."/>
            <person name="Amann J."/>
            <person name="Andres S."/>
            <person name="Henne A."/>
            <person name="Fricke W.F."/>
            <person name="Martinez-Arias R."/>
            <person name="Bartels D."/>
            <person name="Goesmann A."/>
            <person name="Krause L."/>
            <person name="Puehler A."/>
            <person name="Klenk H.P."/>
            <person name="Richter M."/>
            <person name="Schuler M."/>
            <person name="Gloeckner F.O."/>
            <person name="Meyerdierks A."/>
            <person name="Gottschalk G."/>
            <person name="Amann R."/>
        </authorList>
    </citation>
    <scope>NUCLEOTIDE SEQUENCE [LARGE SCALE GENOMIC DNA]</scope>
    <source>
        <strain evidence="4">ATCC 43914 / DSM 3382 / HRM2</strain>
    </source>
</reference>
<organism evidence="3 4">
    <name type="scientific">Desulforapulum autotrophicum (strain ATCC 43914 / DSM 3382 / VKM B-1955 / HRM2)</name>
    <name type="common">Desulfobacterium autotrophicum</name>
    <dbReference type="NCBI Taxonomy" id="177437"/>
    <lineage>
        <taxon>Bacteria</taxon>
        <taxon>Pseudomonadati</taxon>
        <taxon>Thermodesulfobacteriota</taxon>
        <taxon>Desulfobacteria</taxon>
        <taxon>Desulfobacterales</taxon>
        <taxon>Desulfobacteraceae</taxon>
        <taxon>Desulforapulum</taxon>
    </lineage>
</organism>
<dbReference type="Proteomes" id="UP000000442">
    <property type="component" value="Chromosome"/>
</dbReference>
<evidence type="ECO:0000256" key="1">
    <source>
        <dbReference type="SAM" id="Coils"/>
    </source>
</evidence>
<sequence length="598" mass="65614">MALTHEERRFLMIRNQDKTFAATVIQKGFATKQQVDRAMETQIKAFKRHRAVTLLGDVMVTEGFLTPGQCNLILADQKSLNVPDDQSEDMNPSENKINITLSPDAMEAWAEIPEPGISPATLTILKAAMETKGISHGILRAETLQCCLDKGLPRFILARGNLPVVPGTTRVKYLFDVDAKEPIRVKRGDLLAELEKIEQAVPGIDVFGNTRGKALPHRTEPSVFNCGKGVRLARDCTRVFAAGSGTPFVSLLGQLHVFPAVNVLDDADMKFGAIETHAALTVSGILTGAYPVKAGTVKAREIRDTRLESLGDITVSIGITNAVIKTQGNVRARYIHNSTIEAFGDVIVDHEILDSTITISGRCLALKSRIIASTVSAKGGVSALGVGSDVTEPCHISAAREEHLILALERIEEDVDLAGQELRNLEKNIKDLGKSIDQVFKKMVRLKRLYDAAKAEKARHQTEPKDQSTRTAVLVAALDKKLTSAINALKNLNHRKRTMAQALENLNKHEPATRQRSESRVQALERNRFQLLEWNRQSLGLAQIIVNGPMAEGTRLSGPFSSTIVMQTCCRATFTETPKHGTLEKFEMVCKETNPAKT</sequence>
<dbReference type="KEGG" id="dat:HRM2_05300"/>
<dbReference type="InterPro" id="IPR005646">
    <property type="entry name" value="FapA"/>
</dbReference>
<dbReference type="EMBL" id="CP001087">
    <property type="protein sequence ID" value="ACN13644.1"/>
    <property type="molecule type" value="Genomic_DNA"/>
</dbReference>
<dbReference type="Pfam" id="PF20250">
    <property type="entry name" value="FapA_N"/>
    <property type="match status" value="1"/>
</dbReference>
<dbReference type="InterPro" id="IPR046866">
    <property type="entry name" value="FapA_N"/>
</dbReference>
<feature type="coiled-coil region" evidence="1">
    <location>
        <begin position="408"/>
        <end position="509"/>
    </location>
</feature>
<keyword evidence="4" id="KW-1185">Reference proteome</keyword>
<dbReference type="STRING" id="177437.HRM2_05300"/>
<dbReference type="PANTHER" id="PTHR38032">
    <property type="entry name" value="POLYMERASE-RELATED"/>
    <property type="match status" value="1"/>
</dbReference>
<gene>
    <name evidence="3" type="ordered locus">HRM2_05300</name>
</gene>
<protein>
    <recommendedName>
        <fullName evidence="2">Flagellar Assembly Protein A N-terminal region domain-containing protein</fullName>
    </recommendedName>
</protein>
<name>C0QHT6_DESAH</name>
<evidence type="ECO:0000313" key="3">
    <source>
        <dbReference type="EMBL" id="ACN13644.1"/>
    </source>
</evidence>